<keyword evidence="7 8" id="KW-0449">Lipoprotein</keyword>
<dbReference type="OrthoDB" id="115186at2"/>
<dbReference type="InterPro" id="IPR006182">
    <property type="entry name" value="FliF_N_dom"/>
</dbReference>
<dbReference type="PRINTS" id="PR01338">
    <property type="entry name" value="TYPE3OMKPROT"/>
</dbReference>
<proteinExistence type="inferred from homology"/>
<name>A0A085VNR0_PSESX</name>
<evidence type="ECO:0000313" key="10">
    <source>
        <dbReference type="EMBL" id="KFE57073.1"/>
    </source>
</evidence>
<dbReference type="Proteomes" id="UP000028631">
    <property type="component" value="Unassembled WGS sequence"/>
</dbReference>
<evidence type="ECO:0000256" key="3">
    <source>
        <dbReference type="ARBA" id="ARBA00022729"/>
    </source>
</evidence>
<keyword evidence="4 8" id="KW-0472">Membrane</keyword>
<dbReference type="PANTHER" id="PTHR30046">
    <property type="entry name" value="FLAGELLAR M-RING PROTEIN"/>
    <property type="match status" value="1"/>
</dbReference>
<reference evidence="10 11" key="1">
    <citation type="submission" date="2014-07" db="EMBL/GenBank/DDBJ databases">
        <title>Draft Genome Sequences of Environmental Pseudomonas syringae strains.</title>
        <authorList>
            <person name="Baltrus D.A."/>
            <person name="Berge O."/>
            <person name="Morris C."/>
        </authorList>
    </citation>
    <scope>NUCLEOTIDE SEQUENCE [LARGE SCALE GENOMIC DNA]</scope>
    <source>
        <strain evidence="10 11">GAW0119</strain>
    </source>
</reference>
<evidence type="ECO:0000256" key="2">
    <source>
        <dbReference type="ARBA" id="ARBA00009509"/>
    </source>
</evidence>
<accession>A0A085VNR0</accession>
<evidence type="ECO:0000256" key="8">
    <source>
        <dbReference type="RuleBase" id="RU364102"/>
    </source>
</evidence>
<dbReference type="InterPro" id="IPR043427">
    <property type="entry name" value="YscJ/FliF"/>
</dbReference>
<keyword evidence="11" id="KW-1185">Reference proteome</keyword>
<keyword evidence="8" id="KW-1133">Transmembrane helix</keyword>
<feature type="transmembrane region" description="Helical" evidence="8">
    <location>
        <begin position="224"/>
        <end position="242"/>
    </location>
</feature>
<keyword evidence="3 8" id="KW-0732">Signal</keyword>
<evidence type="ECO:0000256" key="1">
    <source>
        <dbReference type="ARBA" id="ARBA00004459"/>
    </source>
</evidence>
<comment type="similarity">
    <text evidence="2 8">Belongs to the YscJ lipoprotein family.</text>
</comment>
<comment type="subcellular location">
    <subcellularLocation>
        <location evidence="1">Cell outer membrane</location>
        <topology evidence="1">Lipid-anchor</topology>
    </subcellularLocation>
</comment>
<dbReference type="Gene3D" id="3.30.70.1530">
    <property type="entry name" value="Hypothetical protein rpa1041"/>
    <property type="match status" value="1"/>
</dbReference>
<protein>
    <recommendedName>
        <fullName evidence="8">Lipoprotein</fullName>
    </recommendedName>
</protein>
<dbReference type="Pfam" id="PF01514">
    <property type="entry name" value="YscJ_FliF"/>
    <property type="match status" value="1"/>
</dbReference>
<dbReference type="Gene3D" id="3.30.300.30">
    <property type="match status" value="1"/>
</dbReference>
<keyword evidence="6 8" id="KW-0998">Cell outer membrane</keyword>
<evidence type="ECO:0000256" key="7">
    <source>
        <dbReference type="ARBA" id="ARBA00023288"/>
    </source>
</evidence>
<dbReference type="PATRIC" id="fig|317.175.peg.1267"/>
<keyword evidence="8" id="KW-0812">Transmembrane</keyword>
<feature type="domain" description="Flagellar M-ring N-terminal" evidence="9">
    <location>
        <begin position="27"/>
        <end position="191"/>
    </location>
</feature>
<organism evidence="10 11">
    <name type="scientific">Pseudomonas syringae</name>
    <dbReference type="NCBI Taxonomy" id="317"/>
    <lineage>
        <taxon>Bacteria</taxon>
        <taxon>Pseudomonadati</taxon>
        <taxon>Pseudomonadota</taxon>
        <taxon>Gammaproteobacteria</taxon>
        <taxon>Pseudomonadales</taxon>
        <taxon>Pseudomonadaceae</taxon>
        <taxon>Pseudomonas</taxon>
    </lineage>
</organism>
<evidence type="ECO:0000256" key="5">
    <source>
        <dbReference type="ARBA" id="ARBA00023139"/>
    </source>
</evidence>
<dbReference type="AlphaFoldDB" id="A0A085VNR0"/>
<dbReference type="InterPro" id="IPR003282">
    <property type="entry name" value="T3SS_SctJ"/>
</dbReference>
<gene>
    <name evidence="10" type="ORF">IV01_06055</name>
</gene>
<dbReference type="RefSeq" id="WP_032627001.1">
    <property type="nucleotide sequence ID" value="NZ_JPQU01000022.1"/>
</dbReference>
<evidence type="ECO:0000313" key="11">
    <source>
        <dbReference type="Proteomes" id="UP000028631"/>
    </source>
</evidence>
<evidence type="ECO:0000256" key="6">
    <source>
        <dbReference type="ARBA" id="ARBA00023237"/>
    </source>
</evidence>
<dbReference type="EMBL" id="JPQU01000022">
    <property type="protein sequence ID" value="KFE57073.1"/>
    <property type="molecule type" value="Genomic_DNA"/>
</dbReference>
<dbReference type="GO" id="GO:0009279">
    <property type="term" value="C:cell outer membrane"/>
    <property type="evidence" value="ECO:0007669"/>
    <property type="project" value="UniProtKB-SubCell"/>
</dbReference>
<dbReference type="InterPro" id="IPR045851">
    <property type="entry name" value="AMP-bd_C_sf"/>
</dbReference>
<keyword evidence="5 8" id="KW-0564">Palmitate</keyword>
<evidence type="ECO:0000259" key="9">
    <source>
        <dbReference type="Pfam" id="PF01514"/>
    </source>
</evidence>
<sequence length="260" mass="28266">MSSRCRALRLMIVVVLAGLLQACDIDLYTNLSEREANAMVAVLLREGVPASRKVQDDGQLKVVVDEKRFAEAMKLLDKAGLPGQTFSNMGAVFKSNGLVSSPVQERAQMVFALSEELSHSVSQIDGIISARVHVVLPDNDLLKRVISPSSASVLVRYEPNTDINQLIPQIKTLVANGISGLSYEGVSVTAIKATVTTDKAGSQPRLVSFLGLWMLEDNLPQARMMFGGLLLCALALAGVLGWQQWQRSRSQALYVLDDLK</sequence>
<dbReference type="NCBIfam" id="TIGR02544">
    <property type="entry name" value="III_secr_YscJ"/>
    <property type="match status" value="1"/>
</dbReference>
<comment type="caution">
    <text evidence="10">The sequence shown here is derived from an EMBL/GenBank/DDBJ whole genome shotgun (WGS) entry which is preliminary data.</text>
</comment>
<evidence type="ECO:0000256" key="4">
    <source>
        <dbReference type="ARBA" id="ARBA00023136"/>
    </source>
</evidence>
<dbReference type="PANTHER" id="PTHR30046:SF2">
    <property type="entry name" value="YOP PROTEINS TRANSLOCATION LIPOPROTEIN J"/>
    <property type="match status" value="1"/>
</dbReference>
<dbReference type="PROSITE" id="PS51257">
    <property type="entry name" value="PROKAR_LIPOPROTEIN"/>
    <property type="match status" value="1"/>
</dbReference>
<dbReference type="GO" id="GO:0009306">
    <property type="term" value="P:protein secretion"/>
    <property type="evidence" value="ECO:0007669"/>
    <property type="project" value="InterPro"/>
</dbReference>